<proteinExistence type="predicted"/>
<dbReference type="EMBL" id="DS999641">
    <property type="protein sequence ID" value="EFE72270.2"/>
    <property type="molecule type" value="Genomic_DNA"/>
</dbReference>
<dbReference type="AlphaFoldDB" id="D5ZNY9"/>
<evidence type="ECO:0000256" key="1">
    <source>
        <dbReference type="SAM" id="MobiDB-lite"/>
    </source>
</evidence>
<protein>
    <submittedName>
        <fullName evidence="2">Predicted protein</fullName>
    </submittedName>
</protein>
<dbReference type="Proteomes" id="UP000003824">
    <property type="component" value="Unassembled WGS sequence"/>
</dbReference>
<organism evidence="2 3">
    <name type="scientific">Streptomyces viridosporus (strain ATCC 14672 / DSM 40746 / JCM 4963 / KCTC 9882 / NRRL B-12104 / FH 1290)</name>
    <name type="common">Streptomyces ghanaensis</name>
    <dbReference type="NCBI Taxonomy" id="566461"/>
    <lineage>
        <taxon>Bacteria</taxon>
        <taxon>Bacillati</taxon>
        <taxon>Actinomycetota</taxon>
        <taxon>Actinomycetes</taxon>
        <taxon>Kitasatosporales</taxon>
        <taxon>Streptomycetaceae</taxon>
        <taxon>Streptomyces</taxon>
    </lineage>
</organism>
<evidence type="ECO:0000313" key="2">
    <source>
        <dbReference type="EMBL" id="EFE72270.2"/>
    </source>
</evidence>
<gene>
    <name evidence="2" type="ORF">SSFG_07505</name>
</gene>
<sequence length="37" mass="4172">MKPGVIRHVSRRAPLTGTVPGQESTRHHGRKINRMPL</sequence>
<evidence type="ECO:0000313" key="3">
    <source>
        <dbReference type="Proteomes" id="UP000003824"/>
    </source>
</evidence>
<accession>D5ZNY9</accession>
<feature type="region of interest" description="Disordered" evidence="1">
    <location>
        <begin position="1"/>
        <end position="37"/>
    </location>
</feature>
<name>D5ZNY9_STRV1</name>
<reference evidence="3" key="1">
    <citation type="submission" date="2008-12" db="EMBL/GenBank/DDBJ databases">
        <title>Annotation of Streptomyces ghanaensis ATCC 14672.</title>
        <authorList>
            <consortium name="The Broad Institute Genome Sequencing Platform"/>
            <consortium name="Broad Institute Microbial Sequencing Center"/>
            <person name="Fischbach M."/>
            <person name="Ward D."/>
            <person name="Young S."/>
            <person name="Kodira C.D."/>
            <person name="Zeng Q."/>
            <person name="Koehrsen M."/>
            <person name="Godfrey P."/>
            <person name="Alvarado L."/>
            <person name="Berlin A.M."/>
            <person name="Borenstein D."/>
            <person name="Chen Z."/>
            <person name="Engels R."/>
            <person name="Freedman E."/>
            <person name="Gellesch M."/>
            <person name="Goldberg J."/>
            <person name="Griggs A."/>
            <person name="Gujja S."/>
            <person name="Heiman D.I."/>
            <person name="Hepburn T.A."/>
            <person name="Howarth C."/>
            <person name="Jen D."/>
            <person name="Larson L."/>
            <person name="Lewis B."/>
            <person name="Mehta T."/>
            <person name="Park D."/>
            <person name="Pearson M."/>
            <person name="Roberts A."/>
            <person name="Saif S."/>
            <person name="Shea T.D."/>
            <person name="Shenoy N."/>
            <person name="Sisk P."/>
            <person name="Stolte C."/>
            <person name="Sykes S.N."/>
            <person name="Walk T."/>
            <person name="White J."/>
            <person name="Yandava C."/>
            <person name="Straight P."/>
            <person name="Clardy J."/>
            <person name="Hung D."/>
            <person name="Kolter R."/>
            <person name="Mekalanos J."/>
            <person name="Walker S."/>
            <person name="Walsh C.T."/>
            <person name="Wieland B.L.C."/>
            <person name="Ilzarbe M."/>
            <person name="Galagan J."/>
            <person name="Nusbaum C."/>
            <person name="Birren B."/>
        </authorList>
    </citation>
    <scope>NUCLEOTIDE SEQUENCE [LARGE SCALE GENOMIC DNA]</scope>
    <source>
        <strain evidence="3">ATCC 14672 / DSM 40746 / JCM 4963 / KCTC 9882 / NRRL B-12104 / FH 1290</strain>
    </source>
</reference>
<feature type="compositionally biased region" description="Basic residues" evidence="1">
    <location>
        <begin position="27"/>
        <end position="37"/>
    </location>
</feature>